<dbReference type="RefSeq" id="WP_085100051.1">
    <property type="nucleotide sequence ID" value="NZ_FWZU01000002.1"/>
</dbReference>
<dbReference type="EMBL" id="FWZU01000002">
    <property type="protein sequence ID" value="SMF03659.1"/>
    <property type="molecule type" value="Genomic_DNA"/>
</dbReference>
<dbReference type="OrthoDB" id="5431839at2"/>
<dbReference type="AlphaFoldDB" id="A0A1X7CUY0"/>
<protein>
    <submittedName>
        <fullName evidence="2">Uncharacterized protein</fullName>
    </submittedName>
</protein>
<sequence length="127" mass="14782">MDKVSFNAYEREVEPAYRDMIDKAESTVDIRHFFERTALAFLQETIGDRLDIKSESITFAPDSEQGYRLSPVLIESSEFQEIVDNSDIENILERFTDRAVKKYAHLDRRHQGKPEARINPTPGFQNE</sequence>
<evidence type="ECO:0000313" key="2">
    <source>
        <dbReference type="EMBL" id="SMF03659.1"/>
    </source>
</evidence>
<dbReference type="Proteomes" id="UP000192906">
    <property type="component" value="Unassembled WGS sequence"/>
</dbReference>
<organism evidence="2 3">
    <name type="scientific">Desulfovibrio gilichinskyi</name>
    <dbReference type="NCBI Taxonomy" id="1519643"/>
    <lineage>
        <taxon>Bacteria</taxon>
        <taxon>Pseudomonadati</taxon>
        <taxon>Thermodesulfobacteriota</taxon>
        <taxon>Desulfovibrionia</taxon>
        <taxon>Desulfovibrionales</taxon>
        <taxon>Desulfovibrionaceae</taxon>
        <taxon>Desulfovibrio</taxon>
    </lineage>
</organism>
<gene>
    <name evidence="2" type="ORF">SAMN06295933_1301</name>
</gene>
<evidence type="ECO:0000256" key="1">
    <source>
        <dbReference type="SAM" id="MobiDB-lite"/>
    </source>
</evidence>
<name>A0A1X7CUY0_9BACT</name>
<accession>A0A1X7CUY0</accession>
<evidence type="ECO:0000313" key="3">
    <source>
        <dbReference type="Proteomes" id="UP000192906"/>
    </source>
</evidence>
<proteinExistence type="predicted"/>
<keyword evidence="3" id="KW-1185">Reference proteome</keyword>
<reference evidence="3" key="1">
    <citation type="submission" date="2017-04" db="EMBL/GenBank/DDBJ databases">
        <authorList>
            <person name="Varghese N."/>
            <person name="Submissions S."/>
        </authorList>
    </citation>
    <scope>NUCLEOTIDE SEQUENCE [LARGE SCALE GENOMIC DNA]</scope>
    <source>
        <strain evidence="3">K3S</strain>
    </source>
</reference>
<feature type="region of interest" description="Disordered" evidence="1">
    <location>
        <begin position="106"/>
        <end position="127"/>
    </location>
</feature>